<evidence type="ECO:0000259" key="3">
    <source>
        <dbReference type="Pfam" id="PF13751"/>
    </source>
</evidence>
<evidence type="ECO:0000256" key="1">
    <source>
        <dbReference type="SAM" id="MobiDB-lite"/>
    </source>
</evidence>
<feature type="domain" description="Transposase DDE" evidence="3">
    <location>
        <begin position="387"/>
        <end position="458"/>
    </location>
</feature>
<dbReference type="InterPro" id="IPR047629">
    <property type="entry name" value="IS1182_transpos"/>
</dbReference>
<feature type="region of interest" description="Disordered" evidence="1">
    <location>
        <begin position="251"/>
        <end position="272"/>
    </location>
</feature>
<feature type="domain" description="Transposase InsH N-terminal" evidence="2">
    <location>
        <begin position="50"/>
        <end position="143"/>
    </location>
</feature>
<proteinExistence type="predicted"/>
<dbReference type="PANTHER" id="PTHR33408">
    <property type="entry name" value="TRANSPOSASE"/>
    <property type="match status" value="1"/>
</dbReference>
<evidence type="ECO:0000259" key="2">
    <source>
        <dbReference type="Pfam" id="PF05598"/>
    </source>
</evidence>
<feature type="compositionally biased region" description="Basic and acidic residues" evidence="1">
    <location>
        <begin position="359"/>
        <end position="393"/>
    </location>
</feature>
<feature type="region of interest" description="Disordered" evidence="1">
    <location>
        <begin position="349"/>
        <end position="397"/>
    </location>
</feature>
<dbReference type="AlphaFoldDB" id="A0AAU7LYJ8"/>
<dbReference type="EMBL" id="CP157676">
    <property type="protein sequence ID" value="XBP72694.1"/>
    <property type="molecule type" value="Genomic_DNA"/>
</dbReference>
<geneLocation type="plasmid" evidence="4">
    <name>p1</name>
</geneLocation>
<feature type="compositionally biased region" description="Basic and acidic residues" evidence="1">
    <location>
        <begin position="257"/>
        <end position="272"/>
    </location>
</feature>
<dbReference type="RefSeq" id="WP_349282432.1">
    <property type="nucleotide sequence ID" value="NZ_CBCSCU010000060.1"/>
</dbReference>
<dbReference type="InterPro" id="IPR008490">
    <property type="entry name" value="Transposase_InsH_N"/>
</dbReference>
<organism evidence="4">
    <name type="scientific">Polaromonas hydrogenivorans</name>
    <dbReference type="NCBI Taxonomy" id="335476"/>
    <lineage>
        <taxon>Bacteria</taxon>
        <taxon>Pseudomonadati</taxon>
        <taxon>Pseudomonadota</taxon>
        <taxon>Betaproteobacteria</taxon>
        <taxon>Burkholderiales</taxon>
        <taxon>Comamonadaceae</taxon>
        <taxon>Polaromonas</taxon>
    </lineage>
</organism>
<accession>A0AAU7LYJ8</accession>
<dbReference type="NCBIfam" id="NF033551">
    <property type="entry name" value="transpos_IS1182"/>
    <property type="match status" value="1"/>
</dbReference>
<keyword evidence="4" id="KW-0614">Plasmid</keyword>
<reference evidence="4" key="1">
    <citation type="submission" date="2024-05" db="EMBL/GenBank/DDBJ databases">
        <authorList>
            <person name="Bunk B."/>
            <person name="Swiderski J."/>
            <person name="Sproer C."/>
            <person name="Thiel V."/>
        </authorList>
    </citation>
    <scope>NUCLEOTIDE SEQUENCE</scope>
    <source>
        <strain evidence="4">DSM 17735</strain>
        <plasmid evidence="4">p1</plasmid>
    </source>
</reference>
<dbReference type="PANTHER" id="PTHR33408:SF4">
    <property type="entry name" value="TRANSPOSASE DDE DOMAIN-CONTAINING PROTEIN"/>
    <property type="match status" value="1"/>
</dbReference>
<name>A0AAU7LYJ8_9BURK</name>
<dbReference type="InterPro" id="IPR025668">
    <property type="entry name" value="Tnp_DDE_dom"/>
</dbReference>
<feature type="region of interest" description="Disordered" evidence="1">
    <location>
        <begin position="1"/>
        <end position="34"/>
    </location>
</feature>
<protein>
    <submittedName>
        <fullName evidence="4">IS1182 family transposase</fullName>
    </submittedName>
</protein>
<gene>
    <name evidence="4" type="ORF">ABLV49_20970</name>
</gene>
<evidence type="ECO:0000313" key="4">
    <source>
        <dbReference type="EMBL" id="XBP72694.1"/>
    </source>
</evidence>
<dbReference type="Pfam" id="PF05598">
    <property type="entry name" value="DUF772"/>
    <property type="match status" value="1"/>
</dbReference>
<dbReference type="Pfam" id="PF13751">
    <property type="entry name" value="DDE_Tnp_1_6"/>
    <property type="match status" value="1"/>
</dbReference>
<sequence>MVKVSLFEDMPQPSPAQVQQDQAKAASKRRQGSPRLLQPDRLQVELRASDLESLLPEDHRARLVWGYVVRQDLSKLVEAVKARGSHAGRAAIDPYILFALWLYATLDGVGSGREVTRLSQEHDAYRWICGGVSVNYHALNDFRAGNEALMDELLSDNVAALAAAGAISLQRVAQDGMRVRADAGAASFRRQASLQEHLSEASELVQMIKTQTQADPGKAKRQAQAAKLRAAQEREQRIQAALEQLPEVAAAKKRNGAKAEDARASTTDPDARVMKMGDGGFRPAFNVQFATECEGQVIVGMDVVNAGSDMAQLAPMVRQVEQRLGQSPDQWLVDGGFPAHEQIDAVAGKTEVYAPVPEPKARKDAKKDANKDEPKDEPGKQVQQDKHQPKPGDSEAVASWRQRMASPQARDIYKQRAATAECVNAQARNRGLLRMPVRGLTKVRSVVGLFVLAHNLMRTMVALAPQLIGWGPGPCAMVAQAA</sequence>